<organism evidence="1 2">
    <name type="scientific">Caenorhabditis remanei</name>
    <name type="common">Caenorhabditis vulgaris</name>
    <dbReference type="NCBI Taxonomy" id="31234"/>
    <lineage>
        <taxon>Eukaryota</taxon>
        <taxon>Metazoa</taxon>
        <taxon>Ecdysozoa</taxon>
        <taxon>Nematoda</taxon>
        <taxon>Chromadorea</taxon>
        <taxon>Rhabditida</taxon>
        <taxon>Rhabditina</taxon>
        <taxon>Rhabditomorpha</taxon>
        <taxon>Rhabditoidea</taxon>
        <taxon>Rhabditidae</taxon>
        <taxon>Peloderinae</taxon>
        <taxon>Caenorhabditis</taxon>
    </lineage>
</organism>
<dbReference type="KEGG" id="crq:GCK72_010165"/>
<proteinExistence type="predicted"/>
<comment type="caution">
    <text evidence="1">The sequence shown here is derived from an EMBL/GenBank/DDBJ whole genome shotgun (WGS) entry which is preliminary data.</text>
</comment>
<evidence type="ECO:0000313" key="2">
    <source>
        <dbReference type="Proteomes" id="UP000216624"/>
    </source>
</evidence>
<dbReference type="eggNOG" id="ENOG502THRP">
    <property type="taxonomic scope" value="Eukaryota"/>
</dbReference>
<sequence length="295" mass="32320">MYGNAEKSPVNWIAWSFGLFLIGLILIVSGYMFVVYLKSQHKKNQLHEEEKRIEEEKAYRERLAAVNNQSVSTTFGGGTTSSIRENEQQTSEKMKSEKTVPTEKTENSSKMNEYSVRSSDETIGDKSEIVQKESNICLKSAPISSTIGSKEPSTEELSSKKSLTDLKPIIIKSENKGCGGEVSVEIPIKTQDPPIKKQVLSAESAPGSSIGSDVSTYVISSQRSEMNNYNMLEAGRTPPTYSENALHQTSSIETFVPMTQIQSSSVGTPLTVIVAPGQRNSETAVSMTTPPINHK</sequence>
<dbReference type="OMA" id="NWIAWSF"/>
<dbReference type="Proteomes" id="UP000216624">
    <property type="component" value="Unassembled WGS sequence"/>
</dbReference>
<dbReference type="EMBL" id="NMWX01000196">
    <property type="protein sequence ID" value="OZF82192.1"/>
    <property type="molecule type" value="Genomic_DNA"/>
</dbReference>
<keyword evidence="2" id="KW-1185">Reference proteome</keyword>
<dbReference type="STRING" id="31234.E3MI83"/>
<evidence type="ECO:0000313" key="1">
    <source>
        <dbReference type="EMBL" id="OZF82192.1"/>
    </source>
</evidence>
<dbReference type="CTD" id="9802627"/>
<feature type="non-terminal residue" evidence="1">
    <location>
        <position position="1"/>
    </location>
</feature>
<dbReference type="HOGENOM" id="CLU_960537_0_0_1"/>
<reference evidence="1" key="1">
    <citation type="submission" date="2017-08" db="EMBL/GenBank/DDBJ databases">
        <authorList>
            <person name="de Groot N.N."/>
        </authorList>
    </citation>
    <scope>NUCLEOTIDE SEQUENCE [LARGE SCALE GENOMIC DNA]</scope>
    <source>
        <strain evidence="1">PX439</strain>
    </source>
</reference>
<name>A0A260Z9C8_CAERE</name>
<accession>A0A260Z9C8</accession>
<gene>
    <name evidence="1" type="ORF">FL82_09887</name>
</gene>
<dbReference type="OrthoDB" id="5830389at2759"/>
<protein>
    <submittedName>
        <fullName evidence="1">Uncharacterized protein</fullName>
    </submittedName>
</protein>